<evidence type="ECO:0000259" key="3">
    <source>
        <dbReference type="Pfam" id="PF05670"/>
    </source>
</evidence>
<keyword evidence="2" id="KW-0694">RNA-binding</keyword>
<evidence type="ECO:0000256" key="2">
    <source>
        <dbReference type="HAMAP-Rule" id="MF_00844"/>
    </source>
</evidence>
<dbReference type="GO" id="GO:0005737">
    <property type="term" value="C:cytoplasm"/>
    <property type="evidence" value="ECO:0007669"/>
    <property type="project" value="UniProtKB-ARBA"/>
</dbReference>
<dbReference type="PANTHER" id="PTHR15239:SF6">
    <property type="entry name" value="RIBOSOME QUALITY CONTROL COMPLEX SUBUNIT NEMF"/>
    <property type="match status" value="1"/>
</dbReference>
<dbReference type="GO" id="GO:1990112">
    <property type="term" value="C:RQC complex"/>
    <property type="evidence" value="ECO:0007669"/>
    <property type="project" value="TreeGrafter"/>
</dbReference>
<dbReference type="GO" id="GO:0019843">
    <property type="term" value="F:rRNA binding"/>
    <property type="evidence" value="ECO:0007669"/>
    <property type="project" value="UniProtKB-UniRule"/>
</dbReference>
<reference evidence="4 7" key="1">
    <citation type="submission" date="2016-10" db="EMBL/GenBank/DDBJ databases">
        <title>Methanohalophilus halophilus.</title>
        <authorList>
            <person name="L'haridon S."/>
        </authorList>
    </citation>
    <scope>NUCLEOTIDE SEQUENCE [LARGE SCALE GENOMIC DNA]</scope>
    <source>
        <strain evidence="4 7">Z-7982</strain>
    </source>
</reference>
<feature type="domain" description="NFACT RNA-binding" evidence="3">
    <location>
        <begin position="461"/>
        <end position="570"/>
    </location>
</feature>
<evidence type="ECO:0000313" key="6">
    <source>
        <dbReference type="EMBL" id="SDW65515.1"/>
    </source>
</evidence>
<dbReference type="FunFam" id="2.30.310.10:FF:000003">
    <property type="entry name" value="Zinc knuckle domain containing protein"/>
    <property type="match status" value="1"/>
</dbReference>
<evidence type="ECO:0000256" key="1">
    <source>
        <dbReference type="ARBA" id="ARBA00023054"/>
    </source>
</evidence>
<dbReference type="Proteomes" id="UP000198669">
    <property type="component" value="Unassembled WGS sequence"/>
</dbReference>
<dbReference type="InterPro" id="IPR008532">
    <property type="entry name" value="NFACT_RNA-bd"/>
</dbReference>
<evidence type="ECO:0000313" key="4">
    <source>
        <dbReference type="EMBL" id="APH38946.1"/>
    </source>
</evidence>
<gene>
    <name evidence="2" type="primary">rqcH</name>
    <name evidence="4" type="ORF">BHR79_05215</name>
    <name evidence="5" type="ORF">EFE40_09505</name>
    <name evidence="6" type="ORF">SAMN04515625_1328</name>
</gene>
<dbReference type="HAMAP" id="MF_00844_A">
    <property type="entry name" value="RqcH_A"/>
    <property type="match status" value="1"/>
</dbReference>
<organism evidence="4 7">
    <name type="scientific">Methanohalophilus halophilus</name>
    <dbReference type="NCBI Taxonomy" id="2177"/>
    <lineage>
        <taxon>Archaea</taxon>
        <taxon>Methanobacteriati</taxon>
        <taxon>Methanobacteriota</taxon>
        <taxon>Stenosarchaea group</taxon>
        <taxon>Methanomicrobia</taxon>
        <taxon>Methanosarcinales</taxon>
        <taxon>Methanosarcinaceae</taxon>
        <taxon>Methanohalophilus</taxon>
    </lineage>
</organism>
<dbReference type="GeneID" id="30583142"/>
<dbReference type="RefSeq" id="WP_072561384.1">
    <property type="nucleotide sequence ID" value="NZ_CP017921.1"/>
</dbReference>
<dbReference type="OrthoDB" id="10943at2157"/>
<dbReference type="GO" id="GO:0043023">
    <property type="term" value="F:ribosomal large subunit binding"/>
    <property type="evidence" value="ECO:0007669"/>
    <property type="project" value="UniProtKB-UniRule"/>
</dbReference>
<dbReference type="Proteomes" id="UP000267921">
    <property type="component" value="Unassembled WGS sequence"/>
</dbReference>
<evidence type="ECO:0000313" key="8">
    <source>
        <dbReference type="Proteomes" id="UP000198669"/>
    </source>
</evidence>
<dbReference type="Proteomes" id="UP000186879">
    <property type="component" value="Chromosome"/>
</dbReference>
<name>A0A1L3Q243_9EURY</name>
<comment type="similarity">
    <text evidence="2">Belongs to the NEMF family.</text>
</comment>
<dbReference type="EMBL" id="RJJG01000008">
    <property type="protein sequence ID" value="RNI07427.1"/>
    <property type="molecule type" value="Genomic_DNA"/>
</dbReference>
<dbReference type="NCBIfam" id="NF041120">
    <property type="entry name" value="RqcH_arch"/>
    <property type="match status" value="1"/>
</dbReference>
<evidence type="ECO:0000313" key="7">
    <source>
        <dbReference type="Proteomes" id="UP000186879"/>
    </source>
</evidence>
<dbReference type="PANTHER" id="PTHR15239">
    <property type="entry name" value="NUCLEAR EXPORT MEDIATOR FACTOR NEMF"/>
    <property type="match status" value="1"/>
</dbReference>
<dbReference type="Pfam" id="PF05670">
    <property type="entry name" value="NFACT-R_1"/>
    <property type="match status" value="1"/>
</dbReference>
<evidence type="ECO:0000313" key="9">
    <source>
        <dbReference type="Proteomes" id="UP000267921"/>
    </source>
</evidence>
<dbReference type="AlphaFoldDB" id="A0A1L3Q243"/>
<proteinExistence type="inferred from homology"/>
<dbReference type="GO" id="GO:0072344">
    <property type="term" value="P:rescue of stalled ribosome"/>
    <property type="evidence" value="ECO:0007669"/>
    <property type="project" value="UniProtKB-UniRule"/>
</dbReference>
<dbReference type="EMBL" id="CP017921">
    <property type="protein sequence ID" value="APH38946.1"/>
    <property type="molecule type" value="Genomic_DNA"/>
</dbReference>
<comment type="subunit">
    <text evidence="2">Associates with stalled 50S ribosomal subunits.</text>
</comment>
<sequence length="662" mass="75286">MKEEMTSADVAALATELGTGEDSLVDSKIGKIYQPGESLLRIHLYIFKKGKANLLIEAGSRLHLSEYIPPSPKNPQSFPMLLRKHIMGGRITYFRQYDFDRIIEIGIKRGDDETVLVVEIFGQGNIILLDCDRKIILPMNPVTFKGRRIRSGEIYQYPEAQLTPLDVNEDQLCEVFSHSDSDVVRTLATRFNLGGILSEEVCLRSGIDKTLPASEVNPQVASRLIEAIGFLFSPLEKGELNPCTVSKPDSKETFDVVPFDLEKYSEFEKNYYDSFNKALDDFFGKRAAKSLEQKKEATVKEKTEDVFLRRLKQQEGAIKKFEKDIEKNTSIAEKIYEHYQDIEQLLQTLLDAREKDYSWKEIQSIISDAKDQLPAAKKIINIDGSQGLVMLDLDGKKVNIDVRLTVPQNAMRYYEKAKKLEKKRKGALAAIEDTKKAMKKKKTAPKKHFKVVHKKHWYERFRWFFSSDGFLIVGGRDATTNEEIVKKYMEKRDLVFHTQAPGAPITVIKTEGKDIPETTLQEAAEFVVSFSSIWKGGQFSGDCYWIYPEQVTKTPESGEYLKKGSFIIRGERNYYRDVPVRAAVGLELKPETRVIGGPVASVRSRGEHVVELTPGKFNQNDIAKKIYRIYVDSLKDVHFVKQIASPDKIANVLPPGESDIKK</sequence>
<reference evidence="6 8" key="2">
    <citation type="submission" date="2016-10" db="EMBL/GenBank/DDBJ databases">
        <authorList>
            <person name="de Groot N.N."/>
        </authorList>
    </citation>
    <scope>NUCLEOTIDE SEQUENCE [LARGE SCALE GENOMIC DNA]</scope>
    <source>
        <strain evidence="6 8">Z-7982</strain>
    </source>
</reference>
<keyword evidence="1" id="KW-0175">Coiled coil</keyword>
<accession>A0A1L3Q243</accession>
<dbReference type="EMBL" id="FNMU01000004">
    <property type="protein sequence ID" value="SDW65515.1"/>
    <property type="molecule type" value="Genomic_DNA"/>
</dbReference>
<reference evidence="5 9" key="3">
    <citation type="submission" date="2018-10" db="EMBL/GenBank/DDBJ databases">
        <title>Cultivation of a novel Methanohalophilus strain from Kebrit Deep of the Red Sea and a genomic comparison of members of the genus Methanohalophilus.</title>
        <authorList>
            <person name="Guan Y."/>
            <person name="Ngugi D.K."/>
            <person name="Stingl U."/>
        </authorList>
    </citation>
    <scope>NUCLEOTIDE SEQUENCE [LARGE SCALE GENOMIC DNA]</scope>
    <source>
        <strain evidence="5 9">DSM 3094</strain>
    </source>
</reference>
<dbReference type="InterPro" id="IPR051608">
    <property type="entry name" value="RQC_Subunit_NEMF"/>
</dbReference>
<keyword evidence="2" id="KW-0820">tRNA-binding</keyword>
<protein>
    <recommendedName>
        <fullName evidence="2">Archaeal Rqc2 homolog aRqcH</fullName>
        <shortName evidence="2">aRqcH</shortName>
    </recommendedName>
</protein>
<dbReference type="GO" id="GO:0000049">
    <property type="term" value="F:tRNA binding"/>
    <property type="evidence" value="ECO:0007669"/>
    <property type="project" value="UniProtKB-UniRule"/>
</dbReference>
<dbReference type="Pfam" id="PF05833">
    <property type="entry name" value="NFACT_N"/>
    <property type="match status" value="1"/>
</dbReference>
<keyword evidence="2" id="KW-0648">Protein biosynthesis</keyword>
<keyword evidence="2" id="KW-0699">rRNA-binding</keyword>
<dbReference type="STRING" id="2177.BHR79_05215"/>
<evidence type="ECO:0000313" key="5">
    <source>
        <dbReference type="EMBL" id="RNI07427.1"/>
    </source>
</evidence>
<dbReference type="InterPro" id="IPR043681">
    <property type="entry name" value="RqcH_archaeal"/>
</dbReference>
<comment type="function">
    <text evidence="2">Probably part of the ribosome quality control system (RQC). May mediate the addition of alanine residues (Ala tailing) to incompletely synthesized nascent chains from stalled ribosomes, leading to their degradation.</text>
</comment>
<dbReference type="KEGG" id="mhaz:BHR79_05215"/>
<keyword evidence="7" id="KW-1185">Reference proteome</keyword>
<dbReference type="Gene3D" id="2.30.310.10">
    <property type="entry name" value="ibrinogen binding protein from staphylococcus aureus domain"/>
    <property type="match status" value="1"/>
</dbReference>